<dbReference type="EMBL" id="CAUOFW020006169">
    <property type="protein sequence ID" value="CAK9173584.1"/>
    <property type="molecule type" value="Genomic_DNA"/>
</dbReference>
<comment type="caution">
    <text evidence="1">The sequence shown here is derived from an EMBL/GenBank/DDBJ whole genome shotgun (WGS) entry which is preliminary data.</text>
</comment>
<accession>A0ABC8TWU9</accession>
<sequence length="170" mass="19699">MFSFYVDHPRNDGPRRHIGRSRENKYSDSVLRTFLRLPDINVSMRKGGGAIVSLRPRIGKLGEMILEMLPKDLVFTVFFPSEKAFERDLRLIVNVSLVAEKVNDTYEILTRILGCSLYIWKELDGMLVVNRVRSERVDLKKGQIILHIMNGVTMDKEFEQSVQPDDNEEE</sequence>
<dbReference type="AlphaFoldDB" id="A0ABC8TWU9"/>
<dbReference type="PANTHER" id="PTHR37232">
    <property type="entry name" value="FASCICLIN DOMAIN PROTEIN"/>
    <property type="match status" value="1"/>
</dbReference>
<evidence type="ECO:0000313" key="2">
    <source>
        <dbReference type="Proteomes" id="UP001642360"/>
    </source>
</evidence>
<reference evidence="1 2" key="1">
    <citation type="submission" date="2024-02" db="EMBL/GenBank/DDBJ databases">
        <authorList>
            <person name="Vignale AGUSTIN F."/>
            <person name="Sosa J E."/>
            <person name="Modenutti C."/>
        </authorList>
    </citation>
    <scope>NUCLEOTIDE SEQUENCE [LARGE SCALE GENOMIC DNA]</scope>
</reference>
<dbReference type="Proteomes" id="UP001642360">
    <property type="component" value="Unassembled WGS sequence"/>
</dbReference>
<name>A0ABC8TWU9_9AQUA</name>
<dbReference type="PANTHER" id="PTHR37232:SF2">
    <property type="entry name" value="FAS1 DOMAIN-CONTAINING PROTEIN"/>
    <property type="match status" value="1"/>
</dbReference>
<proteinExistence type="predicted"/>
<keyword evidence="2" id="KW-1185">Reference proteome</keyword>
<evidence type="ECO:0000313" key="1">
    <source>
        <dbReference type="EMBL" id="CAK9173584.1"/>
    </source>
</evidence>
<protein>
    <submittedName>
        <fullName evidence="1">Uncharacterized protein</fullName>
    </submittedName>
</protein>
<gene>
    <name evidence="1" type="ORF">ILEXP_LOCUS43318</name>
</gene>
<organism evidence="1 2">
    <name type="scientific">Ilex paraguariensis</name>
    <name type="common">yerba mate</name>
    <dbReference type="NCBI Taxonomy" id="185542"/>
    <lineage>
        <taxon>Eukaryota</taxon>
        <taxon>Viridiplantae</taxon>
        <taxon>Streptophyta</taxon>
        <taxon>Embryophyta</taxon>
        <taxon>Tracheophyta</taxon>
        <taxon>Spermatophyta</taxon>
        <taxon>Magnoliopsida</taxon>
        <taxon>eudicotyledons</taxon>
        <taxon>Gunneridae</taxon>
        <taxon>Pentapetalae</taxon>
        <taxon>asterids</taxon>
        <taxon>campanulids</taxon>
        <taxon>Aquifoliales</taxon>
        <taxon>Aquifoliaceae</taxon>
        <taxon>Ilex</taxon>
    </lineage>
</organism>